<evidence type="ECO:0000256" key="1">
    <source>
        <dbReference type="SAM" id="MobiDB-lite"/>
    </source>
</evidence>
<sequence length="61" mass="6290">MLALAQDLLAAGLALAAYAAGALLAFGRCQRLALPPIRPAHPLSRPSNDNEACHVRAASGR</sequence>
<name>A0A6J7KD40_9ZZZZ</name>
<dbReference type="EMBL" id="CAFBMK010000369">
    <property type="protein sequence ID" value="CAB4953457.1"/>
    <property type="molecule type" value="Genomic_DNA"/>
</dbReference>
<evidence type="ECO:0000313" key="2">
    <source>
        <dbReference type="EMBL" id="CAB4953457.1"/>
    </source>
</evidence>
<dbReference type="AlphaFoldDB" id="A0A6J7KD40"/>
<gene>
    <name evidence="2" type="ORF">UFOPK3564_03623</name>
</gene>
<accession>A0A6J7KD40</accession>
<reference evidence="2" key="1">
    <citation type="submission" date="2020-05" db="EMBL/GenBank/DDBJ databases">
        <authorList>
            <person name="Chiriac C."/>
            <person name="Salcher M."/>
            <person name="Ghai R."/>
            <person name="Kavagutti S V."/>
        </authorList>
    </citation>
    <scope>NUCLEOTIDE SEQUENCE</scope>
</reference>
<proteinExistence type="predicted"/>
<organism evidence="2">
    <name type="scientific">freshwater metagenome</name>
    <dbReference type="NCBI Taxonomy" id="449393"/>
    <lineage>
        <taxon>unclassified sequences</taxon>
        <taxon>metagenomes</taxon>
        <taxon>ecological metagenomes</taxon>
    </lineage>
</organism>
<feature type="region of interest" description="Disordered" evidence="1">
    <location>
        <begin position="39"/>
        <end position="61"/>
    </location>
</feature>
<protein>
    <submittedName>
        <fullName evidence="2">Unannotated protein</fullName>
    </submittedName>
</protein>